<feature type="transmembrane region" description="Helical" evidence="1">
    <location>
        <begin position="152"/>
        <end position="174"/>
    </location>
</feature>
<gene>
    <name evidence="2" type="ORF">LKD42_06155</name>
</gene>
<organism evidence="2 3">
    <name type="scientific">Hominisplanchenecus faecis</name>
    <dbReference type="NCBI Taxonomy" id="2885351"/>
    <lineage>
        <taxon>Bacteria</taxon>
        <taxon>Bacillati</taxon>
        <taxon>Bacillota</taxon>
        <taxon>Clostridia</taxon>
        <taxon>Lachnospirales</taxon>
        <taxon>Lachnospiraceae</taxon>
        <taxon>Hominisplanchenecus</taxon>
    </lineage>
</organism>
<sequence>MWDIQILGVDLYHVLFWLILYSFMGWIWESCYVSIKEKKLVNRGFVTGPVCTIYGVGAMSVYLVLRPLQDHGLWLFLGGIVLATILEYVTSWVMEKLFHTSWWDYSERPFNLHGRICLGCSIAWGFFTLLMFEILQPFAQWVIDLFDVATGHAFIILCGILYCVDFIVSTLAALQLGEKLEGLQTAMEEFTEYLQTTKVYSSTEEARELFGNYKKHLPTKKEFQEKLGEYQRHIAGKIEEKGLSEYAEGIRSRSKGFREQYQERVSRITGVNKRFMKAYPTIHKVSRKKKGNQKETK</sequence>
<feature type="transmembrane region" description="Helical" evidence="1">
    <location>
        <begin position="12"/>
        <end position="33"/>
    </location>
</feature>
<dbReference type="Proteomes" id="UP001299235">
    <property type="component" value="Unassembled WGS sequence"/>
</dbReference>
<dbReference type="EMBL" id="JAJEQE010000015">
    <property type="protein sequence ID" value="MCC2148835.1"/>
    <property type="molecule type" value="Genomic_DNA"/>
</dbReference>
<feature type="transmembrane region" description="Helical" evidence="1">
    <location>
        <begin position="71"/>
        <end position="91"/>
    </location>
</feature>
<keyword evidence="1" id="KW-0472">Membrane</keyword>
<protein>
    <submittedName>
        <fullName evidence="2">Uncharacterized protein</fullName>
    </submittedName>
</protein>
<dbReference type="RefSeq" id="WP_215660950.1">
    <property type="nucleotide sequence ID" value="NZ_JAJEQE010000015.1"/>
</dbReference>
<evidence type="ECO:0000256" key="1">
    <source>
        <dbReference type="SAM" id="Phobius"/>
    </source>
</evidence>
<evidence type="ECO:0000313" key="3">
    <source>
        <dbReference type="Proteomes" id="UP001299235"/>
    </source>
</evidence>
<dbReference type="Pfam" id="PF06541">
    <property type="entry name" value="ABC_trans_CmpB"/>
    <property type="match status" value="1"/>
</dbReference>
<proteinExistence type="predicted"/>
<keyword evidence="3" id="KW-1185">Reference proteome</keyword>
<keyword evidence="1" id="KW-1133">Transmembrane helix</keyword>
<accession>A0ABS8EUJ6</accession>
<keyword evidence="1" id="KW-0812">Transmembrane</keyword>
<feature type="transmembrane region" description="Helical" evidence="1">
    <location>
        <begin position="45"/>
        <end position="65"/>
    </location>
</feature>
<feature type="transmembrane region" description="Helical" evidence="1">
    <location>
        <begin position="112"/>
        <end position="132"/>
    </location>
</feature>
<name>A0ABS8EUJ6_9FIRM</name>
<comment type="caution">
    <text evidence="2">The sequence shown here is derived from an EMBL/GenBank/DDBJ whole genome shotgun (WGS) entry which is preliminary data.</text>
</comment>
<evidence type="ECO:0000313" key="2">
    <source>
        <dbReference type="EMBL" id="MCC2148835.1"/>
    </source>
</evidence>
<dbReference type="InterPro" id="IPR010540">
    <property type="entry name" value="CmpB_TMEM229"/>
</dbReference>
<reference evidence="2 3" key="1">
    <citation type="submission" date="2021-10" db="EMBL/GenBank/DDBJ databases">
        <title>Anaerobic single-cell dispensing facilitates the cultivation of human gut bacteria.</title>
        <authorList>
            <person name="Afrizal A."/>
        </authorList>
    </citation>
    <scope>NUCLEOTIDE SEQUENCE [LARGE SCALE GENOMIC DNA]</scope>
    <source>
        <strain evidence="2 3">CLA-AA-H246</strain>
    </source>
</reference>